<evidence type="ECO:0000256" key="3">
    <source>
        <dbReference type="ARBA" id="ARBA00023082"/>
    </source>
</evidence>
<evidence type="ECO:0000259" key="8">
    <source>
        <dbReference type="Pfam" id="PF04542"/>
    </source>
</evidence>
<evidence type="ECO:0000256" key="6">
    <source>
        <dbReference type="RuleBase" id="RU000716"/>
    </source>
</evidence>
<dbReference type="InterPro" id="IPR039425">
    <property type="entry name" value="RNA_pol_sigma-70-like"/>
</dbReference>
<dbReference type="InterPro" id="IPR013249">
    <property type="entry name" value="RNA_pol_sigma70_r4_t2"/>
</dbReference>
<dbReference type="SUPFAM" id="SSF88946">
    <property type="entry name" value="Sigma2 domain of RNA polymerase sigma factors"/>
    <property type="match status" value="1"/>
</dbReference>
<gene>
    <name evidence="10" type="ORF">J2T10_001738</name>
</gene>
<dbReference type="Pfam" id="PF04542">
    <property type="entry name" value="Sigma70_r2"/>
    <property type="match status" value="1"/>
</dbReference>
<dbReference type="PANTHER" id="PTHR43133">
    <property type="entry name" value="RNA POLYMERASE ECF-TYPE SIGMA FACTO"/>
    <property type="match status" value="1"/>
</dbReference>
<protein>
    <recommendedName>
        <fullName evidence="6">RNA polymerase sigma factor</fullName>
    </recommendedName>
</protein>
<evidence type="ECO:0000313" key="11">
    <source>
        <dbReference type="Proteomes" id="UP001244563"/>
    </source>
</evidence>
<dbReference type="Pfam" id="PF08281">
    <property type="entry name" value="Sigma70_r4_2"/>
    <property type="match status" value="1"/>
</dbReference>
<dbReference type="InterPro" id="IPR007627">
    <property type="entry name" value="RNA_pol_sigma70_r2"/>
</dbReference>
<comment type="caution">
    <text evidence="10">The sequence shown here is derived from an EMBL/GenBank/DDBJ whole genome shotgun (WGS) entry which is preliminary data.</text>
</comment>
<name>A0ABT9TNF7_PAENI</name>
<accession>A0ABT9TNF7</accession>
<keyword evidence="2 6" id="KW-0805">Transcription regulation</keyword>
<dbReference type="PROSITE" id="PS01063">
    <property type="entry name" value="SIGMA70_ECF"/>
    <property type="match status" value="1"/>
</dbReference>
<feature type="domain" description="RNA polymerase sigma-70 region 2" evidence="8">
    <location>
        <begin position="53"/>
        <end position="119"/>
    </location>
</feature>
<feature type="region of interest" description="Disordered" evidence="7">
    <location>
        <begin position="1"/>
        <end position="32"/>
    </location>
</feature>
<dbReference type="EMBL" id="JAUSSW010000004">
    <property type="protein sequence ID" value="MDQ0102092.1"/>
    <property type="molecule type" value="Genomic_DNA"/>
</dbReference>
<dbReference type="PANTHER" id="PTHR43133:SF66">
    <property type="entry name" value="ECF RNA POLYMERASE SIGMA FACTOR SIGK"/>
    <property type="match status" value="1"/>
</dbReference>
<dbReference type="NCBIfam" id="TIGR02937">
    <property type="entry name" value="sigma70-ECF"/>
    <property type="match status" value="1"/>
</dbReference>
<organism evidence="10 11">
    <name type="scientific">Paenarthrobacter nicotinovorans</name>
    <name type="common">Arthrobacter nicotinovorans</name>
    <dbReference type="NCBI Taxonomy" id="29320"/>
    <lineage>
        <taxon>Bacteria</taxon>
        <taxon>Bacillati</taxon>
        <taxon>Actinomycetota</taxon>
        <taxon>Actinomycetes</taxon>
        <taxon>Micrococcales</taxon>
        <taxon>Micrococcaceae</taxon>
        <taxon>Paenarthrobacter</taxon>
    </lineage>
</organism>
<dbReference type="RefSeq" id="WP_181423317.1">
    <property type="nucleotide sequence ID" value="NZ_JAQPPL010000210.1"/>
</dbReference>
<keyword evidence="3 6" id="KW-0731">Sigma factor</keyword>
<evidence type="ECO:0000256" key="5">
    <source>
        <dbReference type="ARBA" id="ARBA00023163"/>
    </source>
</evidence>
<dbReference type="SUPFAM" id="SSF88659">
    <property type="entry name" value="Sigma3 and sigma4 domains of RNA polymerase sigma factors"/>
    <property type="match status" value="1"/>
</dbReference>
<proteinExistence type="inferred from homology"/>
<dbReference type="InterPro" id="IPR036388">
    <property type="entry name" value="WH-like_DNA-bd_sf"/>
</dbReference>
<dbReference type="InterPro" id="IPR013325">
    <property type="entry name" value="RNA_pol_sigma_r2"/>
</dbReference>
<comment type="similarity">
    <text evidence="1 6">Belongs to the sigma-70 factor family. ECF subfamily.</text>
</comment>
<dbReference type="NCBIfam" id="NF007228">
    <property type="entry name" value="PRK09646.1"/>
    <property type="match status" value="1"/>
</dbReference>
<keyword evidence="4 6" id="KW-0238">DNA-binding</keyword>
<evidence type="ECO:0000256" key="1">
    <source>
        <dbReference type="ARBA" id="ARBA00010641"/>
    </source>
</evidence>
<dbReference type="Proteomes" id="UP001244563">
    <property type="component" value="Unassembled WGS sequence"/>
</dbReference>
<dbReference type="Gene3D" id="1.10.1740.10">
    <property type="match status" value="1"/>
</dbReference>
<dbReference type="InterPro" id="IPR013324">
    <property type="entry name" value="RNA_pol_sigma_r3/r4-like"/>
</dbReference>
<feature type="domain" description="RNA polymerase sigma factor 70 region 4 type 2" evidence="9">
    <location>
        <begin position="152"/>
        <end position="203"/>
    </location>
</feature>
<sequence>MDLTRSTLDGTAAPQGSGAVHSDTPAPEDHDTNLIGLLRATGQGSQEAFTEFYGRTSPRVFGLARRVVLDPGLAEEVAQEVFIVVWRDAATYDPAKGSPTTWLLTIAHRKAVDKVRSHQSSNTRNARWAAASWTRPYDEVAASFMDRTEMLQLTDSLAALSPLQREAIVLAYFGSLTYREVAERLSKPLPTIKSRIRDGLNQLRGHLGPV</sequence>
<evidence type="ECO:0000256" key="7">
    <source>
        <dbReference type="SAM" id="MobiDB-lite"/>
    </source>
</evidence>
<evidence type="ECO:0000313" key="10">
    <source>
        <dbReference type="EMBL" id="MDQ0102092.1"/>
    </source>
</evidence>
<reference evidence="10 11" key="1">
    <citation type="submission" date="2023-07" db="EMBL/GenBank/DDBJ databases">
        <title>Sorghum-associated microbial communities from plants grown in Nebraska, USA.</title>
        <authorList>
            <person name="Schachtman D."/>
        </authorList>
    </citation>
    <scope>NUCLEOTIDE SEQUENCE [LARGE SCALE GENOMIC DNA]</scope>
    <source>
        <strain evidence="10 11">CC523</strain>
    </source>
</reference>
<dbReference type="InterPro" id="IPR000838">
    <property type="entry name" value="RNA_pol_sigma70_ECF_CS"/>
</dbReference>
<keyword evidence="5 6" id="KW-0804">Transcription</keyword>
<keyword evidence="11" id="KW-1185">Reference proteome</keyword>
<evidence type="ECO:0000256" key="4">
    <source>
        <dbReference type="ARBA" id="ARBA00023125"/>
    </source>
</evidence>
<dbReference type="Gene3D" id="1.10.10.10">
    <property type="entry name" value="Winged helix-like DNA-binding domain superfamily/Winged helix DNA-binding domain"/>
    <property type="match status" value="1"/>
</dbReference>
<evidence type="ECO:0000259" key="9">
    <source>
        <dbReference type="Pfam" id="PF08281"/>
    </source>
</evidence>
<evidence type="ECO:0000256" key="2">
    <source>
        <dbReference type="ARBA" id="ARBA00023015"/>
    </source>
</evidence>
<dbReference type="CDD" id="cd06171">
    <property type="entry name" value="Sigma70_r4"/>
    <property type="match status" value="1"/>
</dbReference>
<dbReference type="InterPro" id="IPR014284">
    <property type="entry name" value="RNA_pol_sigma-70_dom"/>
</dbReference>